<feature type="chain" id="PRO_5021037021" description="Thiol:disulfide interchange protein" evidence="7">
    <location>
        <begin position="19"/>
        <end position="248"/>
    </location>
</feature>
<dbReference type="EMBL" id="SNZB01000003">
    <property type="protein sequence ID" value="TDR20532.1"/>
    <property type="molecule type" value="Genomic_DNA"/>
</dbReference>
<evidence type="ECO:0000313" key="11">
    <source>
        <dbReference type="Proteomes" id="UP000295724"/>
    </source>
</evidence>
<dbReference type="Gene3D" id="3.10.450.70">
    <property type="entry name" value="Disulphide bond isomerase, DsbC/G, N-terminal"/>
    <property type="match status" value="1"/>
</dbReference>
<evidence type="ECO:0000313" key="10">
    <source>
        <dbReference type="EMBL" id="TDR20532.1"/>
    </source>
</evidence>
<dbReference type="InterPro" id="IPR018950">
    <property type="entry name" value="DiS-bond_isomerase_DsbC/G_N"/>
</dbReference>
<comment type="subcellular location">
    <subcellularLocation>
        <location evidence="1 7">Periplasm</location>
    </subcellularLocation>
</comment>
<dbReference type="Pfam" id="PF10411">
    <property type="entry name" value="DsbC_N"/>
    <property type="match status" value="1"/>
</dbReference>
<evidence type="ECO:0000259" key="8">
    <source>
        <dbReference type="Pfam" id="PF10411"/>
    </source>
</evidence>
<evidence type="ECO:0000259" key="9">
    <source>
        <dbReference type="Pfam" id="PF13098"/>
    </source>
</evidence>
<dbReference type="InterPro" id="IPR051470">
    <property type="entry name" value="Thiol:disulfide_interchange"/>
</dbReference>
<keyword evidence="11" id="KW-1185">Reference proteome</keyword>
<proteinExistence type="inferred from homology"/>
<dbReference type="RefSeq" id="WP_162846815.1">
    <property type="nucleotide sequence ID" value="NZ_NIHB01000001.1"/>
</dbReference>
<dbReference type="PANTHER" id="PTHR35272:SF3">
    <property type="entry name" value="THIOL:DISULFIDE INTERCHANGE PROTEIN DSBC"/>
    <property type="match status" value="1"/>
</dbReference>
<dbReference type="SUPFAM" id="SSF52833">
    <property type="entry name" value="Thioredoxin-like"/>
    <property type="match status" value="1"/>
</dbReference>
<evidence type="ECO:0000256" key="4">
    <source>
        <dbReference type="ARBA" id="ARBA00022764"/>
    </source>
</evidence>
<comment type="similarity">
    <text evidence="2 7">Belongs to the thioredoxin family. DsbC subfamily.</text>
</comment>
<name>A0A4R6XLM9_9GAMM</name>
<gene>
    <name evidence="10" type="ORF">C8D91_1506</name>
</gene>
<dbReference type="InterPro" id="IPR036249">
    <property type="entry name" value="Thioredoxin-like_sf"/>
</dbReference>
<comment type="function">
    <text evidence="7">Required for disulfide bond formation in some periplasmic proteins. Acts by transferring its disulfide bond to other proteins and is reduced in the process.</text>
</comment>
<organism evidence="10 11">
    <name type="scientific">Marinicella litoralis</name>
    <dbReference type="NCBI Taxonomy" id="644220"/>
    <lineage>
        <taxon>Bacteria</taxon>
        <taxon>Pseudomonadati</taxon>
        <taxon>Pseudomonadota</taxon>
        <taxon>Gammaproteobacteria</taxon>
        <taxon>Lysobacterales</taxon>
        <taxon>Marinicellaceae</taxon>
        <taxon>Marinicella</taxon>
    </lineage>
</organism>
<feature type="signal peptide" evidence="7">
    <location>
        <begin position="1"/>
        <end position="18"/>
    </location>
</feature>
<evidence type="ECO:0000256" key="7">
    <source>
        <dbReference type="RuleBase" id="RU364038"/>
    </source>
</evidence>
<dbReference type="SUPFAM" id="SSF54423">
    <property type="entry name" value="DsbC/DsbG N-terminal domain-like"/>
    <property type="match status" value="1"/>
</dbReference>
<dbReference type="Pfam" id="PF13098">
    <property type="entry name" value="Thioredoxin_2"/>
    <property type="match status" value="1"/>
</dbReference>
<dbReference type="InterPro" id="IPR033954">
    <property type="entry name" value="DiS-bond_Isoase_DsbC/G"/>
</dbReference>
<comment type="caution">
    <text evidence="10">The sequence shown here is derived from an EMBL/GenBank/DDBJ whole genome shotgun (WGS) entry which is preliminary data.</text>
</comment>
<keyword evidence="5" id="KW-1015">Disulfide bond</keyword>
<evidence type="ECO:0000256" key="2">
    <source>
        <dbReference type="ARBA" id="ARBA00009813"/>
    </source>
</evidence>
<evidence type="ECO:0000256" key="5">
    <source>
        <dbReference type="ARBA" id="ARBA00023157"/>
    </source>
</evidence>
<protein>
    <recommendedName>
        <fullName evidence="7">Thiol:disulfide interchange protein</fullName>
    </recommendedName>
</protein>
<evidence type="ECO:0000256" key="6">
    <source>
        <dbReference type="ARBA" id="ARBA00023284"/>
    </source>
</evidence>
<dbReference type="AlphaFoldDB" id="A0A4R6XLM9"/>
<evidence type="ECO:0000256" key="1">
    <source>
        <dbReference type="ARBA" id="ARBA00004418"/>
    </source>
</evidence>
<feature type="domain" description="Thioredoxin-like fold" evidence="9">
    <location>
        <begin position="122"/>
        <end position="239"/>
    </location>
</feature>
<reference evidence="10 11" key="1">
    <citation type="submission" date="2019-03" db="EMBL/GenBank/DDBJ databases">
        <title>Genomic Encyclopedia of Type Strains, Phase IV (KMG-IV): sequencing the most valuable type-strain genomes for metagenomic binning, comparative biology and taxonomic classification.</title>
        <authorList>
            <person name="Goeker M."/>
        </authorList>
    </citation>
    <scope>NUCLEOTIDE SEQUENCE [LARGE SCALE GENOMIC DNA]</scope>
    <source>
        <strain evidence="10 11">DSM 25488</strain>
    </source>
</reference>
<dbReference type="GO" id="GO:0042597">
    <property type="term" value="C:periplasmic space"/>
    <property type="evidence" value="ECO:0007669"/>
    <property type="project" value="UniProtKB-SubCell"/>
</dbReference>
<keyword evidence="4 7" id="KW-0574">Periplasm</keyword>
<sequence length="248" mass="27423">MKFITTVSLLASVLVANADTNTDQSHFQQVIQNLSKQQVKVESVNETPINGIKEIVVKSGAANEIIYMSDDGQFMFDGQLTNLKSQKNLTLETEKNLRHELLVDFKKTHKSIDFLPANMTDHITVFTDIDCGYCRKLHQEVDQYNDLGIGVSYLFFPRAGLNTASHQKAVNVWCATDQQQAMTSAKNGETLEPLMCPNPIESQFNLGLGAGVHKVGTPAVVFADGTMMPGYLPAGAMKQRIESIKKQK</sequence>
<evidence type="ECO:0000256" key="3">
    <source>
        <dbReference type="ARBA" id="ARBA00022729"/>
    </source>
</evidence>
<dbReference type="CDD" id="cd03020">
    <property type="entry name" value="DsbA_DsbC_DsbG"/>
    <property type="match status" value="1"/>
</dbReference>
<dbReference type="Gene3D" id="3.40.30.10">
    <property type="entry name" value="Glutaredoxin"/>
    <property type="match status" value="1"/>
</dbReference>
<accession>A0A4R6XLM9</accession>
<feature type="domain" description="Disulphide bond isomerase DsbC/G N-terminal" evidence="8">
    <location>
        <begin position="28"/>
        <end position="90"/>
    </location>
</feature>
<keyword evidence="3 7" id="KW-0732">Signal</keyword>
<dbReference type="PANTHER" id="PTHR35272">
    <property type="entry name" value="THIOL:DISULFIDE INTERCHANGE PROTEIN DSBC-RELATED"/>
    <property type="match status" value="1"/>
</dbReference>
<dbReference type="Proteomes" id="UP000295724">
    <property type="component" value="Unassembled WGS sequence"/>
</dbReference>
<dbReference type="InterPro" id="IPR012336">
    <property type="entry name" value="Thioredoxin-like_fold"/>
</dbReference>
<dbReference type="InterPro" id="IPR009094">
    <property type="entry name" value="DiS-bond_isomerase_DsbC/G_N_sf"/>
</dbReference>
<keyword evidence="6 7" id="KW-0676">Redox-active center</keyword>